<name>A0ABN1Q3J8_9ACTN</name>
<dbReference type="Pfam" id="PF13411">
    <property type="entry name" value="MerR_1"/>
    <property type="match status" value="1"/>
</dbReference>
<dbReference type="PANTHER" id="PTHR30204">
    <property type="entry name" value="REDOX-CYCLING DRUG-SENSING TRANSCRIPTIONAL ACTIVATOR SOXR"/>
    <property type="match status" value="1"/>
</dbReference>
<dbReference type="InterPro" id="IPR047057">
    <property type="entry name" value="MerR_fam"/>
</dbReference>
<dbReference type="SMART" id="SM00422">
    <property type="entry name" value="HTH_MERR"/>
    <property type="match status" value="1"/>
</dbReference>
<dbReference type="InterPro" id="IPR009061">
    <property type="entry name" value="DNA-bd_dom_put_sf"/>
</dbReference>
<keyword evidence="4" id="KW-1185">Reference proteome</keyword>
<gene>
    <name evidence="3" type="ORF">GCM10009554_24170</name>
</gene>
<dbReference type="PROSITE" id="PS50937">
    <property type="entry name" value="HTH_MERR_2"/>
    <property type="match status" value="1"/>
</dbReference>
<sequence length="220" mass="23679">MWIAELSRQSDVPVATIKYYLREGLLPAGEAVGATRARYGETHVRRLRLIRALVEAGGLSLARVRNVLAEVDEESLEMHDVLGAAHGALIPTDLPATDESRRRVDDLIAERGWEVHSGSPDRALLANALDALEKVGYHLDDDLLKTYASAATQVADAEVAALPADDRQRTVEATVLVTALGGPVLLALRRLAQQSASARRYGMPRRPACDVGEGGVRSTG</sequence>
<evidence type="ECO:0000313" key="4">
    <source>
        <dbReference type="Proteomes" id="UP001500542"/>
    </source>
</evidence>
<proteinExistence type="predicted"/>
<dbReference type="EMBL" id="BAAAHK010000005">
    <property type="protein sequence ID" value="GAA0936556.1"/>
    <property type="molecule type" value="Genomic_DNA"/>
</dbReference>
<dbReference type="Proteomes" id="UP001500542">
    <property type="component" value="Unassembled WGS sequence"/>
</dbReference>
<dbReference type="CDD" id="cd04780">
    <property type="entry name" value="HTH_MerR-like_sg5"/>
    <property type="match status" value="1"/>
</dbReference>
<evidence type="ECO:0000313" key="3">
    <source>
        <dbReference type="EMBL" id="GAA0936556.1"/>
    </source>
</evidence>
<dbReference type="Gene3D" id="1.10.1660.10">
    <property type="match status" value="1"/>
</dbReference>
<reference evidence="3 4" key="1">
    <citation type="journal article" date="2019" name="Int. J. Syst. Evol. Microbiol.">
        <title>The Global Catalogue of Microorganisms (GCM) 10K type strain sequencing project: providing services to taxonomists for standard genome sequencing and annotation.</title>
        <authorList>
            <consortium name="The Broad Institute Genomics Platform"/>
            <consortium name="The Broad Institute Genome Sequencing Center for Infectious Disease"/>
            <person name="Wu L."/>
            <person name="Ma J."/>
        </authorList>
    </citation>
    <scope>NUCLEOTIDE SEQUENCE [LARGE SCALE GENOMIC DNA]</scope>
    <source>
        <strain evidence="3 4">JCM 10977</strain>
    </source>
</reference>
<keyword evidence="1" id="KW-0238">DNA-binding</keyword>
<protein>
    <submittedName>
        <fullName evidence="3">MerR family transcriptional regulator</fullName>
    </submittedName>
</protein>
<accession>A0ABN1Q3J8</accession>
<dbReference type="PRINTS" id="PR00040">
    <property type="entry name" value="HTHMERR"/>
</dbReference>
<dbReference type="PANTHER" id="PTHR30204:SF98">
    <property type="entry name" value="HTH-TYPE TRANSCRIPTIONAL REGULATOR ADHR"/>
    <property type="match status" value="1"/>
</dbReference>
<organism evidence="3 4">
    <name type="scientific">Kribbella koreensis</name>
    <dbReference type="NCBI Taxonomy" id="57909"/>
    <lineage>
        <taxon>Bacteria</taxon>
        <taxon>Bacillati</taxon>
        <taxon>Actinomycetota</taxon>
        <taxon>Actinomycetes</taxon>
        <taxon>Propionibacteriales</taxon>
        <taxon>Kribbellaceae</taxon>
        <taxon>Kribbella</taxon>
    </lineage>
</organism>
<feature type="domain" description="HTH merR-type" evidence="2">
    <location>
        <begin position="1"/>
        <end position="70"/>
    </location>
</feature>
<dbReference type="SUPFAM" id="SSF46955">
    <property type="entry name" value="Putative DNA-binding domain"/>
    <property type="match status" value="1"/>
</dbReference>
<comment type="caution">
    <text evidence="3">The sequence shown here is derived from an EMBL/GenBank/DDBJ whole genome shotgun (WGS) entry which is preliminary data.</text>
</comment>
<evidence type="ECO:0000259" key="2">
    <source>
        <dbReference type="PROSITE" id="PS50937"/>
    </source>
</evidence>
<dbReference type="InterPro" id="IPR000551">
    <property type="entry name" value="MerR-type_HTH_dom"/>
</dbReference>
<dbReference type="RefSeq" id="WP_343968062.1">
    <property type="nucleotide sequence ID" value="NZ_BAAAHK010000005.1"/>
</dbReference>
<evidence type="ECO:0000256" key="1">
    <source>
        <dbReference type="ARBA" id="ARBA00023125"/>
    </source>
</evidence>